<accession>A0AAX1ND63</accession>
<evidence type="ECO:0000313" key="1">
    <source>
        <dbReference type="EMBL" id="QWG03608.1"/>
    </source>
</evidence>
<dbReference type="RefSeq" id="WP_169664599.1">
    <property type="nucleotide sequence ID" value="NZ_CP076132.1"/>
</dbReference>
<gene>
    <name evidence="1" type="ORF">KMW28_08505</name>
</gene>
<reference evidence="1 2" key="1">
    <citation type="submission" date="2021-05" db="EMBL/GenBank/DDBJ databases">
        <title>Comparative genomic studies on the polysaccharide-degrading batcterial strains of the Flammeovirga genus.</title>
        <authorList>
            <person name="Zewei F."/>
            <person name="Zheng Z."/>
            <person name="Yu L."/>
            <person name="Ruyue G."/>
            <person name="Yanhong M."/>
            <person name="Yuanyuan C."/>
            <person name="Jingyan G."/>
            <person name="Wenjun H."/>
        </authorList>
    </citation>
    <scope>NUCLEOTIDE SEQUENCE [LARGE SCALE GENOMIC DNA]</scope>
    <source>
        <strain evidence="1 2">NBRC:100898</strain>
    </source>
</reference>
<organism evidence="1 2">
    <name type="scientific">Flammeovirga yaeyamensis</name>
    <dbReference type="NCBI Taxonomy" id="367791"/>
    <lineage>
        <taxon>Bacteria</taxon>
        <taxon>Pseudomonadati</taxon>
        <taxon>Bacteroidota</taxon>
        <taxon>Cytophagia</taxon>
        <taxon>Cytophagales</taxon>
        <taxon>Flammeovirgaceae</taxon>
        <taxon>Flammeovirga</taxon>
    </lineage>
</organism>
<evidence type="ECO:0000313" key="2">
    <source>
        <dbReference type="Proteomes" id="UP000678679"/>
    </source>
</evidence>
<name>A0AAX1ND63_9BACT</name>
<dbReference type="AlphaFoldDB" id="A0AAX1ND63"/>
<dbReference type="Proteomes" id="UP000678679">
    <property type="component" value="Chromosome 1"/>
</dbReference>
<dbReference type="EMBL" id="CP076132">
    <property type="protein sequence ID" value="QWG03608.1"/>
    <property type="molecule type" value="Genomic_DNA"/>
</dbReference>
<sequence>MEHRDDFIKRKYIEKSQLFLENIKNEIIGFYSQNDLDEFYKYNFDSFYTSKNPLEFLKKCFEMNETKLFKNNLELNHNFPKGYRSEICPNIEFPNYSEIKHLDYPLTRKPKGMREELMFSGGNVYDKKKFKKLFLDFGKLIKNDFTFDKKKSDNYWFRYTKKISEEHSMSIKFDMSRFFGNLTNNYIVLPFYYIEVFPTEFDKVFDVLDYENSEKIFMNLCPIGYLCYYRDNSLGLDYQNINETDLKNILFCWFKNRLKLLSFLANAHSELILETLEE</sequence>
<dbReference type="KEGG" id="fya:KMW28_08505"/>
<protein>
    <submittedName>
        <fullName evidence="1">Uncharacterized protein</fullName>
    </submittedName>
</protein>
<proteinExistence type="predicted"/>
<keyword evidence="2" id="KW-1185">Reference proteome</keyword>